<dbReference type="AlphaFoldDB" id="A0A1J6JP31"/>
<name>A0A1J6JP31_NICAT</name>
<organism evidence="2 3">
    <name type="scientific">Nicotiana attenuata</name>
    <name type="common">Coyote tobacco</name>
    <dbReference type="NCBI Taxonomy" id="49451"/>
    <lineage>
        <taxon>Eukaryota</taxon>
        <taxon>Viridiplantae</taxon>
        <taxon>Streptophyta</taxon>
        <taxon>Embryophyta</taxon>
        <taxon>Tracheophyta</taxon>
        <taxon>Spermatophyta</taxon>
        <taxon>Magnoliopsida</taxon>
        <taxon>eudicotyledons</taxon>
        <taxon>Gunneridae</taxon>
        <taxon>Pentapetalae</taxon>
        <taxon>asterids</taxon>
        <taxon>lamiids</taxon>
        <taxon>Solanales</taxon>
        <taxon>Solanaceae</taxon>
        <taxon>Nicotianoideae</taxon>
        <taxon>Nicotianeae</taxon>
        <taxon>Nicotiana</taxon>
    </lineage>
</organism>
<feature type="region of interest" description="Disordered" evidence="1">
    <location>
        <begin position="87"/>
        <end position="173"/>
    </location>
</feature>
<evidence type="ECO:0000313" key="2">
    <source>
        <dbReference type="EMBL" id="OIT19014.1"/>
    </source>
</evidence>
<dbReference type="Proteomes" id="UP000187609">
    <property type="component" value="Unassembled WGS sequence"/>
</dbReference>
<keyword evidence="3" id="KW-1185">Reference proteome</keyword>
<feature type="compositionally biased region" description="Polar residues" evidence="1">
    <location>
        <begin position="117"/>
        <end position="133"/>
    </location>
</feature>
<sequence length="192" mass="21973">MGNLLRSAHDSWNHSFACRSLGLVLLLLFRGVKTGFLLFLFEKEEVTGQAKEMPKEQMLLFETKALAETYLPLKNTIDNGVREALKKSDRARKKERIKTSRAARKRKERIARIVLRPQQQENNKSTSSQTKQPSAGAALQCLSSGNRKELSAPANKENLEQKWKPKPSHPKLKNHQLENCFYRVGMVTAEWK</sequence>
<reference evidence="2" key="1">
    <citation type="submission" date="2016-11" db="EMBL/GenBank/DDBJ databases">
        <title>The genome of Nicotiana attenuata.</title>
        <authorList>
            <person name="Xu S."/>
            <person name="Brockmoeller T."/>
            <person name="Gaquerel E."/>
            <person name="Navarro A."/>
            <person name="Kuhl H."/>
            <person name="Gase K."/>
            <person name="Ling Z."/>
            <person name="Zhou W."/>
            <person name="Kreitzer C."/>
            <person name="Stanke M."/>
            <person name="Tang H."/>
            <person name="Lyons E."/>
            <person name="Pandey P."/>
            <person name="Pandey S.P."/>
            <person name="Timmermann B."/>
            <person name="Baldwin I.T."/>
        </authorList>
    </citation>
    <scope>NUCLEOTIDE SEQUENCE [LARGE SCALE GENOMIC DNA]</scope>
    <source>
        <strain evidence="2">UT</strain>
    </source>
</reference>
<accession>A0A1J6JP31</accession>
<proteinExistence type="predicted"/>
<gene>
    <name evidence="2" type="ORF">A4A49_64164</name>
</gene>
<evidence type="ECO:0000313" key="3">
    <source>
        <dbReference type="Proteomes" id="UP000187609"/>
    </source>
</evidence>
<dbReference type="Gramene" id="OIT19014">
    <property type="protein sequence ID" value="OIT19014"/>
    <property type="gene ID" value="A4A49_64164"/>
</dbReference>
<feature type="compositionally biased region" description="Basic residues" evidence="1">
    <location>
        <begin position="89"/>
        <end position="109"/>
    </location>
</feature>
<feature type="compositionally biased region" description="Basic residues" evidence="1">
    <location>
        <begin position="164"/>
        <end position="173"/>
    </location>
</feature>
<comment type="caution">
    <text evidence="2">The sequence shown here is derived from an EMBL/GenBank/DDBJ whole genome shotgun (WGS) entry which is preliminary data.</text>
</comment>
<evidence type="ECO:0000256" key="1">
    <source>
        <dbReference type="SAM" id="MobiDB-lite"/>
    </source>
</evidence>
<dbReference type="EMBL" id="MJEQ01011980">
    <property type="protein sequence ID" value="OIT19014.1"/>
    <property type="molecule type" value="Genomic_DNA"/>
</dbReference>
<protein>
    <submittedName>
        <fullName evidence="2">Uncharacterized protein</fullName>
    </submittedName>
</protein>